<name>A0ABT3JI67_9SPHN</name>
<dbReference type="GO" id="GO:0016853">
    <property type="term" value="F:isomerase activity"/>
    <property type="evidence" value="ECO:0007669"/>
    <property type="project" value="UniProtKB-KW"/>
</dbReference>
<evidence type="ECO:0000256" key="4">
    <source>
        <dbReference type="ARBA" id="ARBA00022519"/>
    </source>
</evidence>
<evidence type="ECO:0000256" key="13">
    <source>
        <dbReference type="ARBA" id="ARBA00042775"/>
    </source>
</evidence>
<dbReference type="PANTHER" id="PTHR47529:SF1">
    <property type="entry name" value="PERIPLASMIC CHAPERONE PPID"/>
    <property type="match status" value="1"/>
</dbReference>
<evidence type="ECO:0000256" key="14">
    <source>
        <dbReference type="PROSITE-ProRule" id="PRU00278"/>
    </source>
</evidence>
<dbReference type="Pfam" id="PF13145">
    <property type="entry name" value="Rotamase_2"/>
    <property type="match status" value="1"/>
</dbReference>
<reference evidence="16 17" key="1">
    <citation type="submission" date="2022-10" db="EMBL/GenBank/DDBJ databases">
        <title>Sphingomonas sp.</title>
        <authorList>
            <person name="Jin C."/>
        </authorList>
    </citation>
    <scope>NUCLEOTIDE SEQUENCE [LARGE SCALE GENOMIC DNA]</scope>
    <source>
        <strain evidence="16 17">BN140010</strain>
    </source>
</reference>
<dbReference type="InterPro" id="IPR000297">
    <property type="entry name" value="PPIase_PpiC"/>
</dbReference>
<dbReference type="InterPro" id="IPR027304">
    <property type="entry name" value="Trigger_fact/SurA_dom_sf"/>
</dbReference>
<dbReference type="Gene3D" id="1.10.4030.10">
    <property type="entry name" value="Porin chaperone SurA, peptide-binding domain"/>
    <property type="match status" value="1"/>
</dbReference>
<dbReference type="RefSeq" id="WP_264883818.1">
    <property type="nucleotide sequence ID" value="NZ_JAPDOB010000002.1"/>
</dbReference>
<accession>A0ABT3JI67</accession>
<dbReference type="PROSITE" id="PS50198">
    <property type="entry name" value="PPIC_PPIASE_2"/>
    <property type="match status" value="1"/>
</dbReference>
<dbReference type="EMBL" id="JAPDOB010000002">
    <property type="protein sequence ID" value="MCW3798786.1"/>
    <property type="molecule type" value="Genomic_DNA"/>
</dbReference>
<evidence type="ECO:0000256" key="3">
    <source>
        <dbReference type="ARBA" id="ARBA00022475"/>
    </source>
</evidence>
<feature type="domain" description="PpiC" evidence="15">
    <location>
        <begin position="278"/>
        <end position="358"/>
    </location>
</feature>
<evidence type="ECO:0000256" key="2">
    <source>
        <dbReference type="ARBA" id="ARBA00018370"/>
    </source>
</evidence>
<protein>
    <recommendedName>
        <fullName evidence="2">Parvulin-like PPIase</fullName>
    </recommendedName>
    <alternativeName>
        <fullName evidence="9">Peptidyl-prolyl cis-trans isomerase plp</fullName>
    </alternativeName>
    <alternativeName>
        <fullName evidence="12">Periplasmic chaperone PpiD</fullName>
    </alternativeName>
    <alternativeName>
        <fullName evidence="13">Periplasmic folding chaperone</fullName>
    </alternativeName>
    <alternativeName>
        <fullName evidence="10">Rotamase plp</fullName>
    </alternativeName>
</protein>
<evidence type="ECO:0000259" key="15">
    <source>
        <dbReference type="PROSITE" id="PS50198"/>
    </source>
</evidence>
<keyword evidence="3" id="KW-1003">Cell membrane</keyword>
<dbReference type="Proteomes" id="UP001526246">
    <property type="component" value="Unassembled WGS sequence"/>
</dbReference>
<dbReference type="Gene3D" id="3.10.50.40">
    <property type="match status" value="1"/>
</dbReference>
<comment type="caution">
    <text evidence="16">The sequence shown here is derived from an EMBL/GenBank/DDBJ whole genome shotgun (WGS) entry which is preliminary data.</text>
</comment>
<evidence type="ECO:0000256" key="9">
    <source>
        <dbReference type="ARBA" id="ARBA00030642"/>
    </source>
</evidence>
<evidence type="ECO:0000256" key="10">
    <source>
        <dbReference type="ARBA" id="ARBA00031484"/>
    </source>
</evidence>
<dbReference type="InterPro" id="IPR046357">
    <property type="entry name" value="PPIase_dom_sf"/>
</dbReference>
<dbReference type="Pfam" id="PF13624">
    <property type="entry name" value="SurA_N_3"/>
    <property type="match status" value="1"/>
</dbReference>
<dbReference type="InterPro" id="IPR052029">
    <property type="entry name" value="PpiD_chaperone"/>
</dbReference>
<evidence type="ECO:0000313" key="17">
    <source>
        <dbReference type="Proteomes" id="UP001526246"/>
    </source>
</evidence>
<dbReference type="PANTHER" id="PTHR47529">
    <property type="entry name" value="PEPTIDYL-PROLYL CIS-TRANS ISOMERASE D"/>
    <property type="match status" value="1"/>
</dbReference>
<evidence type="ECO:0000256" key="11">
    <source>
        <dbReference type="ARBA" id="ARBA00038408"/>
    </source>
</evidence>
<keyword evidence="7" id="KW-0472">Membrane</keyword>
<evidence type="ECO:0000256" key="5">
    <source>
        <dbReference type="ARBA" id="ARBA00022692"/>
    </source>
</evidence>
<evidence type="ECO:0000256" key="7">
    <source>
        <dbReference type="ARBA" id="ARBA00023136"/>
    </source>
</evidence>
<keyword evidence="14" id="KW-0697">Rotamase</keyword>
<gene>
    <name evidence="16" type="ORF">OMW55_13305</name>
</gene>
<comment type="similarity">
    <text evidence="11">Belongs to the PpiD chaperone family.</text>
</comment>
<keyword evidence="8" id="KW-0143">Chaperone</keyword>
<keyword evidence="5" id="KW-0812">Transmembrane</keyword>
<evidence type="ECO:0000256" key="1">
    <source>
        <dbReference type="ARBA" id="ARBA00004382"/>
    </source>
</evidence>
<keyword evidence="6" id="KW-1133">Transmembrane helix</keyword>
<keyword evidence="14 16" id="KW-0413">Isomerase</keyword>
<keyword evidence="17" id="KW-1185">Reference proteome</keyword>
<proteinExistence type="inferred from homology"/>
<evidence type="ECO:0000313" key="16">
    <source>
        <dbReference type="EMBL" id="MCW3798786.1"/>
    </source>
</evidence>
<evidence type="ECO:0000256" key="8">
    <source>
        <dbReference type="ARBA" id="ARBA00023186"/>
    </source>
</evidence>
<sequence length="645" mass="68086">MLSSFRRLSKSKLGAAIGIIFLVTILASFAVADVTQFRQGGGLSQGVLAKVGSEQVTDAELSAVLQRQLTALRQQKPDATYADLTPQFESIVNGLIQAKTLKAYAAEHNLLPAKKLVDAEIVKIPATRGLDGKFSEAAYQQFLQQNRLTDAQLRDEVTVLLLQRMLLAPVAAISRMPVGVARPYASMLLEERQGEVALVPTAAFRTGAAPTDAEVQQYYAQNRNRYIVPEQRVLRIARITADAVANVVPTDAEIAAYYNANRATYAGGETRVLSRASVSDQNQAGQIAARAKAGGTFAAAAQPAGFSPTDINLGPQSREQLTGLTGAEVAAQVFTAPAGAVVGPVRSSTGWDVIKVERIERTPGKTLDQARAEIAAKLVADKRKNALTDLVTRVEDQISDGRTLAEVAQANKLPVTQTPPLIANGQSVQQPGFQLPAEYRERLLKDAFSMGAGDDPIVEALGGDGGYAVLAIGDVTPATPAPLAQIRDRVAADFVDKRAATAAQAAATAIQAKVARGVPVAQALQEQKVAGASAPTPVKARRIQLQQFQGQVPPPLQMLFSLAAGKSRLVAAPGGQGFYVVKLDRITPGDALTQPTLVAQTQTDLNGSAGEELAVQFLGAAQKELGVTRNETAIASARQRMLAGS</sequence>
<keyword evidence="4" id="KW-0997">Cell inner membrane</keyword>
<dbReference type="SUPFAM" id="SSF54534">
    <property type="entry name" value="FKBP-like"/>
    <property type="match status" value="1"/>
</dbReference>
<evidence type="ECO:0000256" key="12">
    <source>
        <dbReference type="ARBA" id="ARBA00040743"/>
    </source>
</evidence>
<evidence type="ECO:0000256" key="6">
    <source>
        <dbReference type="ARBA" id="ARBA00022989"/>
    </source>
</evidence>
<comment type="subcellular location">
    <subcellularLocation>
        <location evidence="1">Cell inner membrane</location>
        <topology evidence="1">Single-pass type II membrane protein</topology>
        <orientation evidence="1">Periplasmic side</orientation>
    </subcellularLocation>
</comment>
<organism evidence="16 17">
    <name type="scientific">Sphingomonas arvum</name>
    <dbReference type="NCBI Taxonomy" id="2992113"/>
    <lineage>
        <taxon>Bacteria</taxon>
        <taxon>Pseudomonadati</taxon>
        <taxon>Pseudomonadota</taxon>
        <taxon>Alphaproteobacteria</taxon>
        <taxon>Sphingomonadales</taxon>
        <taxon>Sphingomonadaceae</taxon>
        <taxon>Sphingomonas</taxon>
    </lineage>
</organism>
<dbReference type="SUPFAM" id="SSF109998">
    <property type="entry name" value="Triger factor/SurA peptide-binding domain-like"/>
    <property type="match status" value="1"/>
</dbReference>